<evidence type="ECO:0000256" key="5">
    <source>
        <dbReference type="SAM" id="MobiDB-lite"/>
    </source>
</evidence>
<dbReference type="InterPro" id="IPR005178">
    <property type="entry name" value="Ostalpha/TMEM184C"/>
</dbReference>
<dbReference type="SMART" id="SM01417">
    <property type="entry name" value="Solute_trans_a"/>
    <property type="match status" value="1"/>
</dbReference>
<evidence type="ECO:0000256" key="4">
    <source>
        <dbReference type="ARBA" id="ARBA00023136"/>
    </source>
</evidence>
<dbReference type="STRING" id="6205.A0A158REE8"/>
<feature type="region of interest" description="Disordered" evidence="5">
    <location>
        <begin position="372"/>
        <end position="436"/>
    </location>
</feature>
<dbReference type="GO" id="GO:0016020">
    <property type="term" value="C:membrane"/>
    <property type="evidence" value="ECO:0007669"/>
    <property type="project" value="UniProtKB-SubCell"/>
</dbReference>
<feature type="transmembrane region" description="Helical" evidence="6">
    <location>
        <begin position="76"/>
        <end position="97"/>
    </location>
</feature>
<gene>
    <name evidence="7" type="ORF">TTAC_LOCUS7155</name>
</gene>
<dbReference type="EMBL" id="UYWX01020349">
    <property type="protein sequence ID" value="VDM31492.1"/>
    <property type="molecule type" value="Genomic_DNA"/>
</dbReference>
<feature type="compositionally biased region" description="Basic and acidic residues" evidence="5">
    <location>
        <begin position="375"/>
        <end position="390"/>
    </location>
</feature>
<evidence type="ECO:0000313" key="8">
    <source>
        <dbReference type="Proteomes" id="UP000274429"/>
    </source>
</evidence>
<feature type="transmembrane region" description="Helical" evidence="6">
    <location>
        <begin position="225"/>
        <end position="248"/>
    </location>
</feature>
<protein>
    <submittedName>
        <fullName evidence="9">Transmembrane protein 184A</fullName>
    </submittedName>
</protein>
<keyword evidence="8" id="KW-1185">Reference proteome</keyword>
<organism evidence="9">
    <name type="scientific">Hydatigena taeniaeformis</name>
    <name type="common">Feline tapeworm</name>
    <name type="synonym">Taenia taeniaeformis</name>
    <dbReference type="NCBI Taxonomy" id="6205"/>
    <lineage>
        <taxon>Eukaryota</taxon>
        <taxon>Metazoa</taxon>
        <taxon>Spiralia</taxon>
        <taxon>Lophotrochozoa</taxon>
        <taxon>Platyhelminthes</taxon>
        <taxon>Cestoda</taxon>
        <taxon>Eucestoda</taxon>
        <taxon>Cyclophyllidea</taxon>
        <taxon>Taeniidae</taxon>
        <taxon>Hydatigera</taxon>
    </lineage>
</organism>
<dbReference type="AlphaFoldDB" id="A0A158REE8"/>
<evidence type="ECO:0000313" key="7">
    <source>
        <dbReference type="EMBL" id="VDM31492.1"/>
    </source>
</evidence>
<evidence type="ECO:0000313" key="9">
    <source>
        <dbReference type="WBParaSite" id="TTAC_0000717001-mRNA-1"/>
    </source>
</evidence>
<feature type="transmembrane region" description="Helical" evidence="6">
    <location>
        <begin position="268"/>
        <end position="289"/>
    </location>
</feature>
<feature type="compositionally biased region" description="Pro residues" evidence="5">
    <location>
        <begin position="400"/>
        <end position="409"/>
    </location>
</feature>
<dbReference type="OrthoDB" id="5348404at2759"/>
<accession>A0A158REE8</accession>
<feature type="transmembrane region" description="Helical" evidence="6">
    <location>
        <begin position="161"/>
        <end position="179"/>
    </location>
</feature>
<keyword evidence="2 6" id="KW-0812">Transmembrane</keyword>
<name>A0A158REE8_HYDTA</name>
<reference evidence="9" key="1">
    <citation type="submission" date="2016-04" db="UniProtKB">
        <authorList>
            <consortium name="WormBaseParasite"/>
        </authorList>
    </citation>
    <scope>IDENTIFICATION</scope>
</reference>
<dbReference type="WBParaSite" id="TTAC_0000717001-mRNA-1">
    <property type="protein sequence ID" value="TTAC_0000717001-mRNA-1"/>
    <property type="gene ID" value="TTAC_0000717001"/>
</dbReference>
<proteinExistence type="predicted"/>
<evidence type="ECO:0000256" key="2">
    <source>
        <dbReference type="ARBA" id="ARBA00022692"/>
    </source>
</evidence>
<evidence type="ECO:0000256" key="1">
    <source>
        <dbReference type="ARBA" id="ARBA00004141"/>
    </source>
</evidence>
<keyword evidence="4 6" id="KW-0472">Membrane</keyword>
<feature type="transmembrane region" description="Helical" evidence="6">
    <location>
        <begin position="130"/>
        <end position="149"/>
    </location>
</feature>
<dbReference type="PANTHER" id="PTHR23423">
    <property type="entry name" value="ORGANIC SOLUTE TRANSPORTER-RELATED"/>
    <property type="match status" value="1"/>
</dbReference>
<evidence type="ECO:0000256" key="6">
    <source>
        <dbReference type="SAM" id="Phobius"/>
    </source>
</evidence>
<comment type="subcellular location">
    <subcellularLocation>
        <location evidence="1">Membrane</location>
        <topology evidence="1">Multi-pass membrane protein</topology>
    </subcellularLocation>
</comment>
<sequence length="436" mass="48711">MSVNVTETLLNESIGTLNNVIIHNSTTFISNDFLFLETKVARALAGTVAFLAVIITCHQIYLHIVNYTAPNEQRWIVRILFFVPLYAFQSWLSLMFLRHQDFYVFLSLCYEYLGGESCIMAEIRGKKIPYSWVFCTCCFSGQVFTIGFLRFCKQATLQFCLVKPLMAVAIIVMQLIGVYKHGVWSWSNGYFYTTIIYNVSAFLALYALVLFYLATSSILRPFDPVLKFGIVKSVVFLCFWQGVILAILEKMAILPALPYTNVGTVAAGIQNFLICFEMLVAAIALRYAFPHLLYSVGVNTRRQYDEVDEGDDINADNGSAGEKCGLIGGNIWKNGDSVISVGHPSGLHNLKDTFNPRDMLRDALHNFHPTYRQYTEQRTHPDYSSIKEKPSTVSPSGTTPAPPIPPVPPSGVDLAGGNHSASSRQQVNAPPDRLFT</sequence>
<feature type="transmembrane region" description="Helical" evidence="6">
    <location>
        <begin position="43"/>
        <end position="64"/>
    </location>
</feature>
<feature type="compositionally biased region" description="Polar residues" evidence="5">
    <location>
        <begin position="419"/>
        <end position="428"/>
    </location>
</feature>
<dbReference type="Proteomes" id="UP000274429">
    <property type="component" value="Unassembled WGS sequence"/>
</dbReference>
<feature type="transmembrane region" description="Helical" evidence="6">
    <location>
        <begin position="191"/>
        <end position="213"/>
    </location>
</feature>
<reference evidence="7 8" key="2">
    <citation type="submission" date="2018-11" db="EMBL/GenBank/DDBJ databases">
        <authorList>
            <consortium name="Pathogen Informatics"/>
        </authorList>
    </citation>
    <scope>NUCLEOTIDE SEQUENCE [LARGE SCALE GENOMIC DNA]</scope>
</reference>
<dbReference type="Pfam" id="PF03619">
    <property type="entry name" value="Solute_trans_a"/>
    <property type="match status" value="1"/>
</dbReference>
<evidence type="ECO:0000256" key="3">
    <source>
        <dbReference type="ARBA" id="ARBA00022989"/>
    </source>
</evidence>
<keyword evidence="3 6" id="KW-1133">Transmembrane helix</keyword>